<dbReference type="Proteomes" id="UP000038010">
    <property type="component" value="Unassembled WGS sequence"/>
</dbReference>
<feature type="transmembrane region" description="Helical" evidence="7">
    <location>
        <begin position="285"/>
        <end position="306"/>
    </location>
</feature>
<feature type="transmembrane region" description="Helical" evidence="7">
    <location>
        <begin position="403"/>
        <end position="424"/>
    </location>
</feature>
<keyword evidence="5 7" id="KW-0472">Membrane</keyword>
<evidence type="ECO:0000256" key="3">
    <source>
        <dbReference type="ARBA" id="ARBA00022692"/>
    </source>
</evidence>
<protein>
    <submittedName>
        <fullName evidence="8">Putative transporter</fullName>
    </submittedName>
</protein>
<dbReference type="EMBL" id="LFJN01000049">
    <property type="protein sequence ID" value="KPI34825.1"/>
    <property type="molecule type" value="Genomic_DNA"/>
</dbReference>
<name>A0A0N1NXF5_9EURO</name>
<evidence type="ECO:0000313" key="8">
    <source>
        <dbReference type="EMBL" id="KPI34825.1"/>
    </source>
</evidence>
<dbReference type="GO" id="GO:0042910">
    <property type="term" value="F:xenobiotic transmembrane transporter activity"/>
    <property type="evidence" value="ECO:0007669"/>
    <property type="project" value="InterPro"/>
</dbReference>
<feature type="transmembrane region" description="Helical" evidence="7">
    <location>
        <begin position="468"/>
        <end position="487"/>
    </location>
</feature>
<dbReference type="RefSeq" id="XP_017994788.1">
    <property type="nucleotide sequence ID" value="XM_018145025.1"/>
</dbReference>
<feature type="transmembrane region" description="Helical" evidence="7">
    <location>
        <begin position="71"/>
        <end position="90"/>
    </location>
</feature>
<dbReference type="Pfam" id="PF01554">
    <property type="entry name" value="MatE"/>
    <property type="match status" value="2"/>
</dbReference>
<feature type="region of interest" description="Disordered" evidence="6">
    <location>
        <begin position="1"/>
        <end position="32"/>
    </location>
</feature>
<dbReference type="InterPro" id="IPR045069">
    <property type="entry name" value="MATE_euk"/>
</dbReference>
<feature type="transmembrane region" description="Helical" evidence="7">
    <location>
        <begin position="326"/>
        <end position="346"/>
    </location>
</feature>
<keyword evidence="4 7" id="KW-1133">Transmembrane helix</keyword>
<dbReference type="AlphaFoldDB" id="A0A0N1NXF5"/>
<feature type="transmembrane region" description="Helical" evidence="7">
    <location>
        <begin position="146"/>
        <end position="168"/>
    </location>
</feature>
<dbReference type="GO" id="GO:1990961">
    <property type="term" value="P:xenobiotic detoxification by transmembrane export across the plasma membrane"/>
    <property type="evidence" value="ECO:0007669"/>
    <property type="project" value="InterPro"/>
</dbReference>
<evidence type="ECO:0000256" key="4">
    <source>
        <dbReference type="ARBA" id="ARBA00022989"/>
    </source>
</evidence>
<dbReference type="PANTHER" id="PTHR11206">
    <property type="entry name" value="MULTIDRUG RESISTANCE PROTEIN"/>
    <property type="match status" value="1"/>
</dbReference>
<feature type="compositionally biased region" description="Basic and acidic residues" evidence="6">
    <location>
        <begin position="16"/>
        <end position="27"/>
    </location>
</feature>
<dbReference type="GO" id="GO:0015297">
    <property type="term" value="F:antiporter activity"/>
    <property type="evidence" value="ECO:0007669"/>
    <property type="project" value="InterPro"/>
</dbReference>
<organism evidence="8 9">
    <name type="scientific">Cyphellophora attinorum</name>
    <dbReference type="NCBI Taxonomy" id="1664694"/>
    <lineage>
        <taxon>Eukaryota</taxon>
        <taxon>Fungi</taxon>
        <taxon>Dikarya</taxon>
        <taxon>Ascomycota</taxon>
        <taxon>Pezizomycotina</taxon>
        <taxon>Eurotiomycetes</taxon>
        <taxon>Chaetothyriomycetidae</taxon>
        <taxon>Chaetothyriales</taxon>
        <taxon>Cyphellophoraceae</taxon>
        <taxon>Cyphellophora</taxon>
    </lineage>
</organism>
<evidence type="ECO:0000256" key="5">
    <source>
        <dbReference type="ARBA" id="ARBA00023136"/>
    </source>
</evidence>
<evidence type="ECO:0000256" key="2">
    <source>
        <dbReference type="ARBA" id="ARBA00010199"/>
    </source>
</evidence>
<feature type="transmembrane region" description="Helical" evidence="7">
    <location>
        <begin position="436"/>
        <end position="456"/>
    </location>
</feature>
<dbReference type="STRING" id="1664694.A0A0N1NXF5"/>
<keyword evidence="9" id="KW-1185">Reference proteome</keyword>
<dbReference type="GeneID" id="28736905"/>
<sequence>MPAGPVSETTSLLRKPSLDLERPDVPIKDAATAGSDGYDTVIDESVSESDYQEDDTAWQTEVKYLVRNSPFLIVTYMVQYSFSVVTVLVAGRLGTKELAAASLASMNANVFGYNIYEGLATSLDTLTSQAYGNGKKELVGLAVQRMCALMCLVTIPIGAVWLSAPWILPALVPEKEVAKLAGRFLQIYLIGAPSWGIFEASKRFMQAQGKFDASLWVLLVCAPVNIFLNWLLPFRLGLGFEGAALATAISNTLQPVVLILYIWIFDREALQCWPTIQWRRIFSNWGPIIRLSIPGVVMTAAEWFAFDALTFASSYLSAEHLAAQSVVMTVCVAIYHVPFPVSIVASTRFGHWIGYGALNAARKAWRTFYVVFCVIGLWDLVLLTSTRHLLAQLFTKDESVRDIIVLVLPIVASAQLFDALLAISNGLLRGLGRQSIGGWVNLGVYYIFGLPLSFFLTFGPPKLELQGLWVGPTLGLGLGAFMMWLYMKTANWEKCVEDARAREE</sequence>
<feature type="transmembrane region" description="Helical" evidence="7">
    <location>
        <begin position="180"/>
        <end position="201"/>
    </location>
</feature>
<gene>
    <name evidence="8" type="ORF">AB675_4860</name>
</gene>
<dbReference type="VEuPathDB" id="FungiDB:AB675_4860"/>
<accession>A0A0N1NXF5</accession>
<feature type="transmembrane region" description="Helical" evidence="7">
    <location>
        <begin position="213"/>
        <end position="232"/>
    </location>
</feature>
<dbReference type="NCBIfam" id="TIGR00797">
    <property type="entry name" value="matE"/>
    <property type="match status" value="1"/>
</dbReference>
<evidence type="ECO:0000256" key="7">
    <source>
        <dbReference type="SAM" id="Phobius"/>
    </source>
</evidence>
<comment type="caution">
    <text evidence="8">The sequence shown here is derived from an EMBL/GenBank/DDBJ whole genome shotgun (WGS) entry which is preliminary data.</text>
</comment>
<dbReference type="InterPro" id="IPR002528">
    <property type="entry name" value="MATE_fam"/>
</dbReference>
<feature type="transmembrane region" description="Helical" evidence="7">
    <location>
        <begin position="244"/>
        <end position="264"/>
    </location>
</feature>
<evidence type="ECO:0000256" key="1">
    <source>
        <dbReference type="ARBA" id="ARBA00004141"/>
    </source>
</evidence>
<feature type="transmembrane region" description="Helical" evidence="7">
    <location>
        <begin position="367"/>
        <end position="383"/>
    </location>
</feature>
<dbReference type="GO" id="GO:0016020">
    <property type="term" value="C:membrane"/>
    <property type="evidence" value="ECO:0007669"/>
    <property type="project" value="UniProtKB-SubCell"/>
</dbReference>
<reference evidence="8 9" key="1">
    <citation type="submission" date="2015-06" db="EMBL/GenBank/DDBJ databases">
        <title>Draft genome of the ant-associated black yeast Phialophora attae CBS 131958.</title>
        <authorList>
            <person name="Moreno L.F."/>
            <person name="Stielow B.J."/>
            <person name="de Hoog S."/>
            <person name="Vicente V.A."/>
            <person name="Weiss V.A."/>
            <person name="de Vries M."/>
            <person name="Cruz L.M."/>
            <person name="Souza E.M."/>
        </authorList>
    </citation>
    <scope>NUCLEOTIDE SEQUENCE [LARGE SCALE GENOMIC DNA]</scope>
    <source>
        <strain evidence="8 9">CBS 131958</strain>
    </source>
</reference>
<proteinExistence type="inferred from homology"/>
<evidence type="ECO:0000313" key="9">
    <source>
        <dbReference type="Proteomes" id="UP000038010"/>
    </source>
</evidence>
<dbReference type="CDD" id="cd13132">
    <property type="entry name" value="MATE_eukaryotic"/>
    <property type="match status" value="1"/>
</dbReference>
<evidence type="ECO:0000256" key="6">
    <source>
        <dbReference type="SAM" id="MobiDB-lite"/>
    </source>
</evidence>
<keyword evidence="3 7" id="KW-0812">Transmembrane</keyword>
<dbReference type="OrthoDB" id="2126698at2759"/>
<comment type="similarity">
    <text evidence="2">Belongs to the multi antimicrobial extrusion (MATE) (TC 2.A.66.1) family.</text>
</comment>
<comment type="subcellular location">
    <subcellularLocation>
        <location evidence="1">Membrane</location>
        <topology evidence="1">Multi-pass membrane protein</topology>
    </subcellularLocation>
</comment>